<dbReference type="PANTHER" id="PTHR33284">
    <property type="entry name" value="RIBOSOMAL PROTEIN L25/GLN-TRNA SYNTHETASE, ANTI-CODON-BINDING DOMAIN-CONTAINING PROTEIN"/>
    <property type="match status" value="1"/>
</dbReference>
<evidence type="ECO:0000256" key="4">
    <source>
        <dbReference type="ARBA" id="ARBA00023274"/>
    </source>
</evidence>
<keyword evidence="9" id="KW-1185">Reference proteome</keyword>
<feature type="domain" description="Large ribosomal subunit protein bL25 L25" evidence="6">
    <location>
        <begin position="9"/>
        <end position="95"/>
    </location>
</feature>
<evidence type="ECO:0000313" key="8">
    <source>
        <dbReference type="EMBL" id="KXX64527.1"/>
    </source>
</evidence>
<evidence type="ECO:0000313" key="9">
    <source>
        <dbReference type="Proteomes" id="UP000075766"/>
    </source>
</evidence>
<dbReference type="Gene3D" id="2.170.120.20">
    <property type="entry name" value="Ribosomal protein L25, beta domain"/>
    <property type="match status" value="1"/>
</dbReference>
<dbReference type="SUPFAM" id="SSF50715">
    <property type="entry name" value="Ribosomal protein L25-like"/>
    <property type="match status" value="1"/>
</dbReference>
<comment type="caution">
    <text evidence="8">The sequence shown here is derived from an EMBL/GenBank/DDBJ whole genome shotgun (WGS) entry which is preliminary data.</text>
</comment>
<dbReference type="Proteomes" id="UP000075766">
    <property type="component" value="Unassembled WGS sequence"/>
</dbReference>
<dbReference type="InterPro" id="IPR020057">
    <property type="entry name" value="Ribosomal_bL25_b-dom"/>
</dbReference>
<dbReference type="EMBL" id="LSYU01000055">
    <property type="protein sequence ID" value="KXX64527.1"/>
    <property type="molecule type" value="Genomic_DNA"/>
</dbReference>
<gene>
    <name evidence="5" type="primary">rplY</name>
    <name evidence="5" type="synonym">ctc</name>
    <name evidence="8" type="ORF">AY586_02875</name>
</gene>
<evidence type="ECO:0000259" key="6">
    <source>
        <dbReference type="Pfam" id="PF01386"/>
    </source>
</evidence>
<dbReference type="Pfam" id="PF01386">
    <property type="entry name" value="Ribosomal_L25p"/>
    <property type="match status" value="1"/>
</dbReference>
<evidence type="ECO:0000256" key="3">
    <source>
        <dbReference type="ARBA" id="ARBA00022980"/>
    </source>
</evidence>
<dbReference type="InterPro" id="IPR037121">
    <property type="entry name" value="Ribosomal_bL25_C"/>
</dbReference>
<dbReference type="NCBIfam" id="NF004612">
    <property type="entry name" value="PRK05943.1"/>
    <property type="match status" value="1"/>
</dbReference>
<feature type="domain" description="Large ribosomal subunit protein bL25 beta" evidence="7">
    <location>
        <begin position="103"/>
        <end position="189"/>
    </location>
</feature>
<dbReference type="GO" id="GO:0005840">
    <property type="term" value="C:ribosome"/>
    <property type="evidence" value="ECO:0007669"/>
    <property type="project" value="UniProtKB-KW"/>
</dbReference>
<evidence type="ECO:0000256" key="2">
    <source>
        <dbReference type="ARBA" id="ARBA00022884"/>
    </source>
</evidence>
<dbReference type="Gene3D" id="2.40.240.10">
    <property type="entry name" value="Ribosomal Protein L25, Chain P"/>
    <property type="match status" value="1"/>
</dbReference>
<dbReference type="InterPro" id="IPR020056">
    <property type="entry name" value="Rbsml_bL25/Gln-tRNA_synth_N"/>
</dbReference>
<keyword evidence="3 5" id="KW-0689">Ribosomal protein</keyword>
<dbReference type="PANTHER" id="PTHR33284:SF1">
    <property type="entry name" value="RIBOSOMAL PROTEIN L25_GLN-TRNA SYNTHETASE, ANTI-CODON-BINDING DOMAIN-CONTAINING PROTEIN"/>
    <property type="match status" value="1"/>
</dbReference>
<keyword evidence="2 5" id="KW-0694">RNA-binding</keyword>
<evidence type="ECO:0000256" key="1">
    <source>
        <dbReference type="ARBA" id="ARBA00022730"/>
    </source>
</evidence>
<keyword evidence="4 5" id="KW-0687">Ribonucleoprotein</keyword>
<dbReference type="HAMAP" id="MF_01336">
    <property type="entry name" value="Ribosomal_bL25"/>
    <property type="match status" value="1"/>
</dbReference>
<sequence length="204" mass="22186">MMSVDFNIVAQPRETVGKGASRRLRRAGEVPAIVYGGHQEPQMITLAHNELLKHLEHEAFYSHVLTLQVGDETSSVVLKDLQRHPAKPFILHVDFQRVTQGEKLRMSVPLHFLNEEGCVGVKAGGLVSRSLTEVEVSCLPQDLPEYIEIDMVAMEVGAILHLSELQLPAGVELAHAAGDEVVVAIQAPRGGADEESEGEDSAEA</sequence>
<dbReference type="InterPro" id="IPR020055">
    <property type="entry name" value="Ribosomal_bL25_short"/>
</dbReference>
<protein>
    <recommendedName>
        <fullName evidence="5">Large ribosomal subunit protein bL25</fullName>
    </recommendedName>
    <alternativeName>
        <fullName evidence="5">General stress protein CTC</fullName>
    </alternativeName>
</protein>
<keyword evidence="1 5" id="KW-0699">rRNA-binding</keyword>
<dbReference type="CDD" id="cd00495">
    <property type="entry name" value="Ribosomal_L25_TL5_CTC"/>
    <property type="match status" value="1"/>
</dbReference>
<dbReference type="Pfam" id="PF14693">
    <property type="entry name" value="Ribosomal_TL5_C"/>
    <property type="match status" value="1"/>
</dbReference>
<comment type="function">
    <text evidence="5">This is one of the proteins that binds to the 5S RNA in the ribosome where it forms part of the central protuberance.</text>
</comment>
<dbReference type="InterPro" id="IPR001021">
    <property type="entry name" value="Ribosomal_bL25_long"/>
</dbReference>
<evidence type="ECO:0000256" key="5">
    <source>
        <dbReference type="HAMAP-Rule" id="MF_01334"/>
    </source>
</evidence>
<dbReference type="InterPro" id="IPR020930">
    <property type="entry name" value="Ribosomal_uL5_bac-type"/>
</dbReference>
<reference evidence="8 9" key="1">
    <citation type="submission" date="2016-02" db="EMBL/GenBank/DDBJ databases">
        <title>Genome sequence of Marichromatium gracile YL-28, a purple sulfur bacterium.</title>
        <authorList>
            <person name="Zhao C."/>
            <person name="Hong X."/>
            <person name="Chen S."/>
            <person name="Yang S."/>
        </authorList>
    </citation>
    <scope>NUCLEOTIDE SEQUENCE [LARGE SCALE GENOMIC DNA]</scope>
    <source>
        <strain evidence="8 9">YL28</strain>
    </source>
</reference>
<dbReference type="InterPro" id="IPR011035">
    <property type="entry name" value="Ribosomal_bL25/Gln-tRNA_synth"/>
</dbReference>
<accession>A0ABR5VHE0</accession>
<dbReference type="InterPro" id="IPR029751">
    <property type="entry name" value="Ribosomal_L25_dom"/>
</dbReference>
<name>A0ABR5VHE0_MARGR</name>
<organism evidence="8 9">
    <name type="scientific">Marichromatium gracile</name>
    <name type="common">Chromatium gracile</name>
    <dbReference type="NCBI Taxonomy" id="1048"/>
    <lineage>
        <taxon>Bacteria</taxon>
        <taxon>Pseudomonadati</taxon>
        <taxon>Pseudomonadota</taxon>
        <taxon>Gammaproteobacteria</taxon>
        <taxon>Chromatiales</taxon>
        <taxon>Chromatiaceae</taxon>
        <taxon>Marichromatium</taxon>
    </lineage>
</organism>
<dbReference type="NCBIfam" id="NF004130">
    <property type="entry name" value="PRK05618.1-5"/>
    <property type="match status" value="1"/>
</dbReference>
<evidence type="ECO:0000259" key="7">
    <source>
        <dbReference type="Pfam" id="PF14693"/>
    </source>
</evidence>
<comment type="similarity">
    <text evidence="5">Belongs to the bacterial ribosomal protein bL25 family. CTC subfamily.</text>
</comment>
<dbReference type="HAMAP" id="MF_01334">
    <property type="entry name" value="Ribosomal_bL25_CTC"/>
    <property type="match status" value="1"/>
</dbReference>
<dbReference type="NCBIfam" id="TIGR00731">
    <property type="entry name" value="bL25_bact_ctc"/>
    <property type="match status" value="1"/>
</dbReference>
<proteinExistence type="inferred from homology"/>
<dbReference type="NCBIfam" id="NF004128">
    <property type="entry name" value="PRK05618.1-2"/>
    <property type="match status" value="1"/>
</dbReference>
<comment type="subunit">
    <text evidence="5">Part of the 50S ribosomal subunit; part of the 5S rRNA/L5/L18/L25 subcomplex. Contacts the 5S rRNA. Binds to the 5S rRNA independently of L5 and L18.</text>
</comment>